<evidence type="ECO:0000256" key="2">
    <source>
        <dbReference type="ARBA" id="ARBA00006706"/>
    </source>
</evidence>
<dbReference type="SFLD" id="SFLDG01017">
    <property type="entry name" value="Polyprenyl_Transferase_Like"/>
    <property type="match status" value="1"/>
</dbReference>
<evidence type="ECO:0000256" key="4">
    <source>
        <dbReference type="ARBA" id="ARBA00022723"/>
    </source>
</evidence>
<dbReference type="RefSeq" id="WP_016481668.1">
    <property type="nucleotide sequence ID" value="NC_021487.1"/>
</dbReference>
<evidence type="ECO:0000313" key="8">
    <source>
        <dbReference type="EMBL" id="CCW34104.1"/>
    </source>
</evidence>
<evidence type="ECO:0000256" key="5">
    <source>
        <dbReference type="ARBA" id="ARBA00022842"/>
    </source>
</evidence>
<organism evidence="8 9">
    <name type="scientific">Chthonomonas calidirosea (strain DSM 23976 / ICMP 18418 / T49)</name>
    <dbReference type="NCBI Taxonomy" id="1303518"/>
    <lineage>
        <taxon>Bacteria</taxon>
        <taxon>Bacillati</taxon>
        <taxon>Armatimonadota</taxon>
        <taxon>Chthonomonadia</taxon>
        <taxon>Chthonomonadales</taxon>
        <taxon>Chthonomonadaceae</taxon>
        <taxon>Chthonomonas</taxon>
    </lineage>
</organism>
<dbReference type="Gene3D" id="1.10.600.10">
    <property type="entry name" value="Farnesyl Diphosphate Synthase"/>
    <property type="match status" value="1"/>
</dbReference>
<dbReference type="EC" id="2.5.1.29" evidence="8"/>
<dbReference type="KEGG" id="ccz:CCALI_00267"/>
<keyword evidence="5" id="KW-0460">Magnesium</keyword>
<keyword evidence="9" id="KW-1185">Reference proteome</keyword>
<evidence type="ECO:0000256" key="7">
    <source>
        <dbReference type="RuleBase" id="RU004466"/>
    </source>
</evidence>
<evidence type="ECO:0000313" key="9">
    <source>
        <dbReference type="Proteomes" id="UP000014227"/>
    </source>
</evidence>
<dbReference type="GO" id="GO:0005737">
    <property type="term" value="C:cytoplasm"/>
    <property type="evidence" value="ECO:0007669"/>
    <property type="project" value="UniProtKB-ARBA"/>
</dbReference>
<dbReference type="HOGENOM" id="CLU_014015_0_1_0"/>
<dbReference type="GO" id="GO:0004161">
    <property type="term" value="F:dimethylallyltranstransferase activity"/>
    <property type="evidence" value="ECO:0007669"/>
    <property type="project" value="UniProtKB-EC"/>
</dbReference>
<keyword evidence="6" id="KW-0414">Isoprene biosynthesis</keyword>
<dbReference type="PATRIC" id="fig|1303518.3.peg.270"/>
<dbReference type="FunCoup" id="S0ESE7">
    <property type="interactions" value="258"/>
</dbReference>
<dbReference type="SFLD" id="SFLDS00005">
    <property type="entry name" value="Isoprenoid_Synthase_Type_I"/>
    <property type="match status" value="1"/>
</dbReference>
<proteinExistence type="inferred from homology"/>
<dbReference type="eggNOG" id="COG0142">
    <property type="taxonomic scope" value="Bacteria"/>
</dbReference>
<dbReference type="InterPro" id="IPR008949">
    <property type="entry name" value="Isoprenoid_synthase_dom_sf"/>
</dbReference>
<dbReference type="InParanoid" id="S0ESE7"/>
<dbReference type="EC" id="2.5.1.1" evidence="8"/>
<dbReference type="EC" id="2.5.1.10" evidence="8"/>
<comment type="similarity">
    <text evidence="2 7">Belongs to the FPP/GGPP synthase family.</text>
</comment>
<keyword evidence="3 7" id="KW-0808">Transferase</keyword>
<dbReference type="PANTHER" id="PTHR43281">
    <property type="entry name" value="FARNESYL DIPHOSPHATE SYNTHASE"/>
    <property type="match status" value="1"/>
</dbReference>
<reference evidence="9" key="1">
    <citation type="submission" date="2013-03" db="EMBL/GenBank/DDBJ databases">
        <title>Genome sequence of Chthonomonas calidirosea, the first sequenced genome from the Armatimonadetes phylum (formally candidate division OP10).</title>
        <authorList>
            <person name="Lee K.C.Y."/>
            <person name="Morgan X.C."/>
            <person name="Dunfield P.F."/>
            <person name="Tamas I."/>
            <person name="Houghton K.M."/>
            <person name="Vyssotski M."/>
            <person name="Ryan J.L.J."/>
            <person name="Lagutin K."/>
            <person name="McDonald I.R."/>
            <person name="Stott M.B."/>
        </authorList>
    </citation>
    <scope>NUCLEOTIDE SEQUENCE [LARGE SCALE GENOMIC DNA]</scope>
    <source>
        <strain evidence="9">DSM 23976 / ICMP 18418 / T49</strain>
    </source>
</reference>
<dbReference type="InterPro" id="IPR053378">
    <property type="entry name" value="Prenyl_diphosphate_synthase"/>
</dbReference>
<dbReference type="GO" id="GO:0046872">
    <property type="term" value="F:metal ion binding"/>
    <property type="evidence" value="ECO:0007669"/>
    <property type="project" value="UniProtKB-KW"/>
</dbReference>
<dbReference type="GO" id="GO:0004337">
    <property type="term" value="F:(2E,6E)-farnesyl diphosphate synthase activity"/>
    <property type="evidence" value="ECO:0007669"/>
    <property type="project" value="UniProtKB-EC"/>
</dbReference>
<dbReference type="FunFam" id="1.10.600.10:FF:000001">
    <property type="entry name" value="Geranylgeranyl diphosphate synthase"/>
    <property type="match status" value="1"/>
</dbReference>
<dbReference type="InterPro" id="IPR033749">
    <property type="entry name" value="Polyprenyl_synt_CS"/>
</dbReference>
<dbReference type="Pfam" id="PF00348">
    <property type="entry name" value="polyprenyl_synt"/>
    <property type="match status" value="1"/>
</dbReference>
<dbReference type="AlphaFoldDB" id="S0ESE7"/>
<dbReference type="CDD" id="cd00685">
    <property type="entry name" value="Trans_IPPS_HT"/>
    <property type="match status" value="1"/>
</dbReference>
<dbReference type="GO" id="GO:0004311">
    <property type="term" value="F:geranylgeranyl diphosphate synthase activity"/>
    <property type="evidence" value="ECO:0007669"/>
    <property type="project" value="UniProtKB-EC"/>
</dbReference>
<dbReference type="STRING" id="454171.CP488_00890"/>
<sequence length="296" mass="32480">MSFSLAEYLQSRRYLIEQALERYLPSPSDRPQRLHESIRYSVLAPGKRIRPILVIAGAEAVGGTAEQVLPTACALECIHVFSLIHDDLPCMDNDDYRRGRPTNHKIFGEALALLAGDALLALAFQLIAENAASVPPERVLPTLHLVAKASGTWGMVGGQVVDMESQGQTVTPDTLHYIHSHKTGALLTCSVVAGATLAGGSAQQIEALRRYGEHIGLAFQIADDILDIVGDQERIGKPVGSDQKQDKATYPRLFGIEESRQRARHEMKAALQQLQEFDEKADPLRALAQFIVERDI</sequence>
<keyword evidence="4" id="KW-0479">Metal-binding</keyword>
<dbReference type="EMBL" id="HF951689">
    <property type="protein sequence ID" value="CCW34104.1"/>
    <property type="molecule type" value="Genomic_DNA"/>
</dbReference>
<name>S0ESE7_CHTCT</name>
<dbReference type="Proteomes" id="UP000014227">
    <property type="component" value="Chromosome I"/>
</dbReference>
<protein>
    <submittedName>
        <fullName evidence="8">Farnesyl-diphosphate synthase</fullName>
        <ecNumber evidence="8">2.5.1.1</ecNumber>
        <ecNumber evidence="8">2.5.1.10</ecNumber>
        <ecNumber evidence="8">2.5.1.29</ecNumber>
    </submittedName>
</protein>
<dbReference type="NCBIfam" id="NF045485">
    <property type="entry name" value="FPPsyn"/>
    <property type="match status" value="1"/>
</dbReference>
<comment type="cofactor">
    <cofactor evidence="1">
        <name>Mg(2+)</name>
        <dbReference type="ChEBI" id="CHEBI:18420"/>
    </cofactor>
</comment>
<dbReference type="PROSITE" id="PS00723">
    <property type="entry name" value="POLYPRENYL_SYNTHASE_1"/>
    <property type="match status" value="1"/>
</dbReference>
<dbReference type="PANTHER" id="PTHR43281:SF1">
    <property type="entry name" value="FARNESYL DIPHOSPHATE SYNTHASE"/>
    <property type="match status" value="1"/>
</dbReference>
<dbReference type="InterPro" id="IPR000092">
    <property type="entry name" value="Polyprenyl_synt"/>
</dbReference>
<evidence type="ECO:0000256" key="1">
    <source>
        <dbReference type="ARBA" id="ARBA00001946"/>
    </source>
</evidence>
<gene>
    <name evidence="8" type="ORF">CCALI_00267</name>
</gene>
<evidence type="ECO:0000256" key="3">
    <source>
        <dbReference type="ARBA" id="ARBA00022679"/>
    </source>
</evidence>
<accession>S0ESE7</accession>
<dbReference type="GO" id="GO:0016114">
    <property type="term" value="P:terpenoid biosynthetic process"/>
    <property type="evidence" value="ECO:0007669"/>
    <property type="project" value="UniProtKB-ARBA"/>
</dbReference>
<dbReference type="SUPFAM" id="SSF48576">
    <property type="entry name" value="Terpenoid synthases"/>
    <property type="match status" value="1"/>
</dbReference>
<dbReference type="PROSITE" id="PS00444">
    <property type="entry name" value="POLYPRENYL_SYNTHASE_2"/>
    <property type="match status" value="1"/>
</dbReference>
<evidence type="ECO:0000256" key="6">
    <source>
        <dbReference type="ARBA" id="ARBA00023229"/>
    </source>
</evidence>
<dbReference type="OrthoDB" id="9805316at2"/>